<dbReference type="OrthoDB" id="3350591at2759"/>
<evidence type="ECO:0000313" key="1">
    <source>
        <dbReference type="EMBL" id="KAF2797476.1"/>
    </source>
</evidence>
<keyword evidence="2" id="KW-1185">Reference proteome</keyword>
<reference evidence="1" key="1">
    <citation type="journal article" date="2020" name="Stud. Mycol.">
        <title>101 Dothideomycetes genomes: a test case for predicting lifestyles and emergence of pathogens.</title>
        <authorList>
            <person name="Haridas S."/>
            <person name="Albert R."/>
            <person name="Binder M."/>
            <person name="Bloem J."/>
            <person name="Labutti K."/>
            <person name="Salamov A."/>
            <person name="Andreopoulos B."/>
            <person name="Baker S."/>
            <person name="Barry K."/>
            <person name="Bills G."/>
            <person name="Bluhm B."/>
            <person name="Cannon C."/>
            <person name="Castanera R."/>
            <person name="Culley D."/>
            <person name="Daum C."/>
            <person name="Ezra D."/>
            <person name="Gonzalez J."/>
            <person name="Henrissat B."/>
            <person name="Kuo A."/>
            <person name="Liang C."/>
            <person name="Lipzen A."/>
            <person name="Lutzoni F."/>
            <person name="Magnuson J."/>
            <person name="Mondo S."/>
            <person name="Nolan M."/>
            <person name="Ohm R."/>
            <person name="Pangilinan J."/>
            <person name="Park H.-J."/>
            <person name="Ramirez L."/>
            <person name="Alfaro M."/>
            <person name="Sun H."/>
            <person name="Tritt A."/>
            <person name="Yoshinaga Y."/>
            <person name="Zwiers L.-H."/>
            <person name="Turgeon B."/>
            <person name="Goodwin S."/>
            <person name="Spatafora J."/>
            <person name="Crous P."/>
            <person name="Grigoriev I."/>
        </authorList>
    </citation>
    <scope>NUCLEOTIDE SEQUENCE</scope>
    <source>
        <strain evidence="1">CBS 109.77</strain>
    </source>
</reference>
<dbReference type="InterPro" id="IPR053204">
    <property type="entry name" value="Oxopyrrolidines_Biosynth-assoc"/>
</dbReference>
<gene>
    <name evidence="1" type="ORF">K505DRAFT_269393</name>
</gene>
<proteinExistence type="predicted"/>
<sequence>MAPHVLTIEESRARKAAFIADIEKEQEFQILIALVQQPYNAPADALKQILNLTAALQNTNPSSSEDSQGSLGHVHNTASSVLEIATRTAPEQQDKLLAFVNQLQKRTVINQKTGEPARYDGDLLWTELPAFGYVFGDELNSKDALDSKNTPEEKQRLENLNAFIAQLTASSTTVYSDFSLWARIALRSAFGPWDIPVASTHYAVRVACLWYIYAADKLWAKVQEKEVSDWNKAYWDRYKQGLVDSEAKIRNQATRQLIEKALVQLRRSEEGGGT</sequence>
<protein>
    <submittedName>
        <fullName evidence="1">Uncharacterized protein</fullName>
    </submittedName>
</protein>
<dbReference type="EMBL" id="MU001805">
    <property type="protein sequence ID" value="KAF2797476.1"/>
    <property type="molecule type" value="Genomic_DNA"/>
</dbReference>
<dbReference type="InterPro" id="IPR022085">
    <property type="entry name" value="OpdG"/>
</dbReference>
<dbReference type="PANTHER" id="PTHR38797:SF6">
    <property type="match status" value="1"/>
</dbReference>
<accession>A0A6A6XLM9</accession>
<name>A0A6A6XLM9_9PLEO</name>
<organism evidence="1 2">
    <name type="scientific">Melanomma pulvis-pyrius CBS 109.77</name>
    <dbReference type="NCBI Taxonomy" id="1314802"/>
    <lineage>
        <taxon>Eukaryota</taxon>
        <taxon>Fungi</taxon>
        <taxon>Dikarya</taxon>
        <taxon>Ascomycota</taxon>
        <taxon>Pezizomycotina</taxon>
        <taxon>Dothideomycetes</taxon>
        <taxon>Pleosporomycetidae</taxon>
        <taxon>Pleosporales</taxon>
        <taxon>Melanommataceae</taxon>
        <taxon>Melanomma</taxon>
    </lineage>
</organism>
<dbReference type="Pfam" id="PF12311">
    <property type="entry name" value="DUF3632"/>
    <property type="match status" value="1"/>
</dbReference>
<dbReference type="AlphaFoldDB" id="A0A6A6XLM9"/>
<dbReference type="Proteomes" id="UP000799757">
    <property type="component" value="Unassembled WGS sequence"/>
</dbReference>
<evidence type="ECO:0000313" key="2">
    <source>
        <dbReference type="Proteomes" id="UP000799757"/>
    </source>
</evidence>
<dbReference type="PANTHER" id="PTHR38797">
    <property type="entry name" value="NUCLEAR PORE COMPLEX PROTEIN NUP85-RELATED"/>
    <property type="match status" value="1"/>
</dbReference>